<gene>
    <name evidence="5" type="ORF">GCM10007392_39280</name>
</gene>
<keyword evidence="2 3" id="KW-0378">Hydrolase</keyword>
<comment type="similarity">
    <text evidence="1">Belongs to the acyl coenzyme A hydrolase family.</text>
</comment>
<keyword evidence="6" id="KW-1185">Reference proteome</keyword>
<dbReference type="Gene3D" id="3.10.129.10">
    <property type="entry name" value="Hotdog Thioesterase"/>
    <property type="match status" value="1"/>
</dbReference>
<dbReference type="GO" id="GO:0005829">
    <property type="term" value="C:cytosol"/>
    <property type="evidence" value="ECO:0007669"/>
    <property type="project" value="TreeGrafter"/>
</dbReference>
<evidence type="ECO:0000256" key="2">
    <source>
        <dbReference type="ARBA" id="ARBA00022801"/>
    </source>
</evidence>
<proteinExistence type="inferred from homology"/>
<evidence type="ECO:0000259" key="4">
    <source>
        <dbReference type="PROSITE" id="PS51770"/>
    </source>
</evidence>
<reference evidence="5" key="2">
    <citation type="submission" date="2020-09" db="EMBL/GenBank/DDBJ databases">
        <authorList>
            <person name="Sun Q."/>
            <person name="Kim S."/>
        </authorList>
    </citation>
    <scope>NUCLEOTIDE SEQUENCE</scope>
    <source>
        <strain evidence="5">KCTC 22169</strain>
    </source>
</reference>
<dbReference type="PANTHER" id="PTHR11049:SF5">
    <property type="entry name" value="ACYL-COA THIOESTER HYDROLASE YCIA"/>
    <property type="match status" value="1"/>
</dbReference>
<dbReference type="Pfam" id="PF03061">
    <property type="entry name" value="4HBT"/>
    <property type="match status" value="1"/>
</dbReference>
<dbReference type="InterPro" id="IPR040170">
    <property type="entry name" value="Cytosol_ACT"/>
</dbReference>
<evidence type="ECO:0000256" key="1">
    <source>
        <dbReference type="ARBA" id="ARBA00010458"/>
    </source>
</evidence>
<name>A0A918NHC6_9GAMM</name>
<dbReference type="SUPFAM" id="SSF54637">
    <property type="entry name" value="Thioesterase/thiol ester dehydrase-isomerase"/>
    <property type="match status" value="1"/>
</dbReference>
<dbReference type="Proteomes" id="UP000626148">
    <property type="component" value="Unassembled WGS sequence"/>
</dbReference>
<dbReference type="RefSeq" id="WP_189611932.1">
    <property type="nucleotide sequence ID" value="NZ_BMXR01000011.1"/>
</dbReference>
<dbReference type="PROSITE" id="PS51770">
    <property type="entry name" value="HOTDOG_ACOT"/>
    <property type="match status" value="1"/>
</dbReference>
<dbReference type="CDD" id="cd03442">
    <property type="entry name" value="BFIT_BACH"/>
    <property type="match status" value="1"/>
</dbReference>
<protein>
    <submittedName>
        <fullName evidence="5">Acyl-CoA thioesterase</fullName>
    </submittedName>
</protein>
<comment type="caution">
    <text evidence="5">The sequence shown here is derived from an EMBL/GenBank/DDBJ whole genome shotgun (WGS) entry which is preliminary data.</text>
</comment>
<dbReference type="PANTHER" id="PTHR11049">
    <property type="entry name" value="ACYL COENZYME A THIOESTER HYDROLASE"/>
    <property type="match status" value="1"/>
</dbReference>
<accession>A0A918NHC6</accession>
<evidence type="ECO:0000313" key="6">
    <source>
        <dbReference type="Proteomes" id="UP000626148"/>
    </source>
</evidence>
<dbReference type="AlphaFoldDB" id="A0A918NHC6"/>
<reference evidence="5" key="1">
    <citation type="journal article" date="2014" name="Int. J. Syst. Evol. Microbiol.">
        <title>Complete genome sequence of Corynebacterium casei LMG S-19264T (=DSM 44701T), isolated from a smear-ripened cheese.</title>
        <authorList>
            <consortium name="US DOE Joint Genome Institute (JGI-PGF)"/>
            <person name="Walter F."/>
            <person name="Albersmeier A."/>
            <person name="Kalinowski J."/>
            <person name="Ruckert C."/>
        </authorList>
    </citation>
    <scope>NUCLEOTIDE SEQUENCE</scope>
    <source>
        <strain evidence="5">KCTC 22169</strain>
    </source>
</reference>
<dbReference type="GO" id="GO:0006637">
    <property type="term" value="P:acyl-CoA metabolic process"/>
    <property type="evidence" value="ECO:0007669"/>
    <property type="project" value="TreeGrafter"/>
</dbReference>
<evidence type="ECO:0000256" key="3">
    <source>
        <dbReference type="PROSITE-ProRule" id="PRU01106"/>
    </source>
</evidence>
<evidence type="ECO:0000313" key="5">
    <source>
        <dbReference type="EMBL" id="GGX67753.1"/>
    </source>
</evidence>
<organism evidence="5 6">
    <name type="scientific">Saccharospirillum salsuginis</name>
    <dbReference type="NCBI Taxonomy" id="418750"/>
    <lineage>
        <taxon>Bacteria</taxon>
        <taxon>Pseudomonadati</taxon>
        <taxon>Pseudomonadota</taxon>
        <taxon>Gammaproteobacteria</taxon>
        <taxon>Oceanospirillales</taxon>
        <taxon>Saccharospirillaceae</taxon>
        <taxon>Saccharospirillum</taxon>
    </lineage>
</organism>
<dbReference type="InterPro" id="IPR029069">
    <property type="entry name" value="HotDog_dom_sf"/>
</dbReference>
<sequence length="139" mass="15593">MTRLDEKNPTPRGELQLRVVAQPKDTNTNGDISGGWLVTHMDMAASIAADRIARGRTTTMAIGEMSFVRPVRVGSVICCYTRILGMGRSSIRIGIEVWCRMPEDEERQKVTETEIVYVAIDDNRRIRALPQTESTEVIN</sequence>
<dbReference type="GO" id="GO:0052816">
    <property type="term" value="F:long-chain fatty acyl-CoA hydrolase activity"/>
    <property type="evidence" value="ECO:0007669"/>
    <property type="project" value="TreeGrafter"/>
</dbReference>
<feature type="domain" description="HotDog ACOT-type" evidence="4">
    <location>
        <begin position="11"/>
        <end position="123"/>
    </location>
</feature>
<dbReference type="InterPro" id="IPR033120">
    <property type="entry name" value="HOTDOG_ACOT"/>
</dbReference>
<dbReference type="InterPro" id="IPR006683">
    <property type="entry name" value="Thioestr_dom"/>
</dbReference>
<dbReference type="GO" id="GO:0009062">
    <property type="term" value="P:fatty acid catabolic process"/>
    <property type="evidence" value="ECO:0007669"/>
    <property type="project" value="TreeGrafter"/>
</dbReference>
<dbReference type="EMBL" id="BMXR01000011">
    <property type="protein sequence ID" value="GGX67753.1"/>
    <property type="molecule type" value="Genomic_DNA"/>
</dbReference>